<dbReference type="InterPro" id="IPR043136">
    <property type="entry name" value="B30.2/SPRY_sf"/>
</dbReference>
<keyword evidence="2" id="KW-0040">ANK repeat</keyword>
<dbReference type="AlphaFoldDB" id="A0AA39WHG6"/>
<dbReference type="Pfam" id="PF12796">
    <property type="entry name" value="Ank_2"/>
    <property type="match status" value="2"/>
</dbReference>
<feature type="region of interest" description="Disordered" evidence="3">
    <location>
        <begin position="537"/>
        <end position="563"/>
    </location>
</feature>
<name>A0AA39WHG6_9PEZI</name>
<gene>
    <name evidence="5" type="ORF">DIS24_g11762</name>
</gene>
<sequence length="1213" mass="136113">MEKYSPHDLWEEARKQLRKDLGEGEWKTFTMQSAQGGAITISETMESLKAARDDANTKYATHKVKTSSGKELFEYNIGRILTRLDMMFQMVDSTMSYAPEMASVVWTAFRMLFNCFLIHKEACEFLSGAVDHISYAIFICEVCAKRYLGKLKDLQSYVSTATAKLDELEKCVDIGFKETVEDFIESMGKDVKVVADLMPGVSQGIQRIEESSQRIEESNKRIEESVKALTASQGKSREENDREELVKDHENLLRWLKPAAWLLDSSQLTTQHKNNLRSMSPGSCDWIFDQEDYKAWLGKLNRRIMWLFGEAGFGKSFISSAVIDAITSVDQQQSPSAAAFNRIMQNLHLGMDNLYKKKMQSLDSQYRDWLLIALRWLVCGEGLISAEPIADEIQGTYFLDNLKQEDDHCESISGDNADQERNEDGQQDSAEETDGSFYPVVINALSQHAREFLKLDSRDIIATAHGSVRDWIIRDAQQVEPLLGDKTYLCPSCKDRQCRESTFEAAPKWGHLIMARNIMRTLNNREFQKRYGLLDEENRESQLQDQSATSNDEPAMQATESTHGEEIAIVVVDVSKVTEDINDQYGSSKVVRAEPTETPAEATVKDGSCQQIKPEARAGREVDFTDEGKDNNLEEGQSTETHDFANFNDMTAEKSSSELLATQKQQVTNAWLSPGNTAEAATASNEEGPTRNDATDTGTDEGGEYQYDSIEEPTNHLRYEITHWHYHVREAESAWPDEERKAHPYAAELFNELYEQLDVFMQEGDLPFVQWQKQLRPEIFAEYGQDADKELLVEGPVHIAARYDLVGMLRRYLAAGTADLHRQNFFGNTPLHIVSYGATGFYVGSHAVLSLLLEAPDPPINLQNSRYGHTPLVLAMNGNAPESYVEALLEAGARPELPDKDGYTALHWAAERRSLPLCQLLLEGREDVVDVNARDNKGETPLHWLLWWYNSPYEVAEYLLDKGADVRAENTDSQQPLYRACKTSNTAIARLLVAWGADVDDPETIFGWTSLHAAMAEQNLDLVKLLIDEGGAEILVRDQKLRTPIAQAAELGNDAILDFLLKSQKKRTMSNSKPEQVSLGKNHVYQGEDVKRTKAGGDGNGSDDKDFLLDSDINSQTPLHRAAAKGLEGCEGRQNIIGLLSQRTPSRWGGIDRISCLDVSEDGLEVSGAAATPASKEDVEGSWQLQSVRADCPIAAGRDHYYYEITVVECKDI</sequence>
<feature type="region of interest" description="Disordered" evidence="3">
    <location>
        <begin position="588"/>
        <end position="646"/>
    </location>
</feature>
<reference evidence="5" key="1">
    <citation type="submission" date="2023-06" db="EMBL/GenBank/DDBJ databases">
        <title>Multi-omics analyses reveal the molecular pathogenesis toolkit of Lasiodiplodia hormozganensis, a cross-kingdom pathogen.</title>
        <authorList>
            <person name="Felix C."/>
            <person name="Meneses R."/>
            <person name="Goncalves M.F.M."/>
            <person name="Tilleman L."/>
            <person name="Duarte A.S."/>
            <person name="Jorrin-Novo J.V."/>
            <person name="Van De Peer Y."/>
            <person name="Deforce D."/>
            <person name="Van Nieuwerburgh F."/>
            <person name="Esteves A.C."/>
            <person name="Alves A."/>
        </authorList>
    </citation>
    <scope>NUCLEOTIDE SEQUENCE</scope>
    <source>
        <strain evidence="5">CBS 339.90</strain>
    </source>
</reference>
<proteinExistence type="predicted"/>
<protein>
    <submittedName>
        <fullName evidence="5">Ankyrin repeat protein</fullName>
    </submittedName>
</protein>
<feature type="compositionally biased region" description="Low complexity" evidence="3">
    <location>
        <begin position="676"/>
        <end position="687"/>
    </location>
</feature>
<dbReference type="InterPro" id="IPR051616">
    <property type="entry name" value="Cul2-RING_E3_ligase_SR"/>
</dbReference>
<evidence type="ECO:0000256" key="3">
    <source>
        <dbReference type="SAM" id="MobiDB-lite"/>
    </source>
</evidence>
<dbReference type="PROSITE" id="PS50297">
    <property type="entry name" value="ANK_REP_REGION"/>
    <property type="match status" value="5"/>
</dbReference>
<evidence type="ECO:0000256" key="2">
    <source>
        <dbReference type="PROSITE-ProRule" id="PRU00023"/>
    </source>
</evidence>
<dbReference type="Gene3D" id="2.60.120.920">
    <property type="match status" value="1"/>
</dbReference>
<accession>A0AA39WHG6</accession>
<feature type="repeat" description="ANK" evidence="2">
    <location>
        <begin position="937"/>
        <end position="971"/>
    </location>
</feature>
<dbReference type="InterPro" id="IPR056884">
    <property type="entry name" value="NPHP3-like_N"/>
</dbReference>
<dbReference type="SUPFAM" id="SSF48403">
    <property type="entry name" value="Ankyrin repeat"/>
    <property type="match status" value="1"/>
</dbReference>
<dbReference type="SMART" id="SM00248">
    <property type="entry name" value="ANK"/>
    <property type="match status" value="8"/>
</dbReference>
<feature type="repeat" description="ANK" evidence="2">
    <location>
        <begin position="972"/>
        <end position="1004"/>
    </location>
</feature>
<feature type="region of interest" description="Disordered" evidence="3">
    <location>
        <begin position="408"/>
        <end position="433"/>
    </location>
</feature>
<keyword evidence="1" id="KW-0677">Repeat</keyword>
<comment type="caution">
    <text evidence="5">The sequence shown here is derived from an EMBL/GenBank/DDBJ whole genome shotgun (WGS) entry which is preliminary data.</text>
</comment>
<evidence type="ECO:0000313" key="5">
    <source>
        <dbReference type="EMBL" id="KAK0615489.1"/>
    </source>
</evidence>
<organism evidence="5 6">
    <name type="scientific">Lasiodiplodia hormozganensis</name>
    <dbReference type="NCBI Taxonomy" id="869390"/>
    <lineage>
        <taxon>Eukaryota</taxon>
        <taxon>Fungi</taxon>
        <taxon>Dikarya</taxon>
        <taxon>Ascomycota</taxon>
        <taxon>Pezizomycotina</taxon>
        <taxon>Dothideomycetes</taxon>
        <taxon>Dothideomycetes incertae sedis</taxon>
        <taxon>Botryosphaeriales</taxon>
        <taxon>Botryosphaeriaceae</taxon>
        <taxon>Lasiodiplodia</taxon>
    </lineage>
</organism>
<dbReference type="InterPro" id="IPR036770">
    <property type="entry name" value="Ankyrin_rpt-contain_sf"/>
</dbReference>
<evidence type="ECO:0000313" key="6">
    <source>
        <dbReference type="Proteomes" id="UP001175001"/>
    </source>
</evidence>
<feature type="domain" description="Nephrocystin 3-like N-terminal" evidence="4">
    <location>
        <begin position="282"/>
        <end position="334"/>
    </location>
</feature>
<dbReference type="InterPro" id="IPR002110">
    <property type="entry name" value="Ankyrin_rpt"/>
</dbReference>
<feature type="repeat" description="ANK" evidence="2">
    <location>
        <begin position="867"/>
        <end position="900"/>
    </location>
</feature>
<feature type="repeat" description="ANK" evidence="2">
    <location>
        <begin position="1006"/>
        <end position="1030"/>
    </location>
</feature>
<feature type="compositionally biased region" description="Polar residues" evidence="3">
    <location>
        <begin position="541"/>
        <end position="552"/>
    </location>
</feature>
<dbReference type="EMBL" id="JAUJDW010000190">
    <property type="protein sequence ID" value="KAK0615489.1"/>
    <property type="molecule type" value="Genomic_DNA"/>
</dbReference>
<feature type="compositionally biased region" description="Basic and acidic residues" evidence="3">
    <location>
        <begin position="614"/>
        <end position="632"/>
    </location>
</feature>
<feature type="region of interest" description="Disordered" evidence="3">
    <location>
        <begin position="669"/>
        <end position="706"/>
    </location>
</feature>
<dbReference type="PANTHER" id="PTHR46224">
    <property type="entry name" value="ANKYRIN REPEAT FAMILY PROTEIN"/>
    <property type="match status" value="1"/>
</dbReference>
<dbReference type="Gene3D" id="1.25.40.20">
    <property type="entry name" value="Ankyrin repeat-containing domain"/>
    <property type="match status" value="2"/>
</dbReference>
<feature type="repeat" description="ANK" evidence="2">
    <location>
        <begin position="901"/>
        <end position="933"/>
    </location>
</feature>
<dbReference type="PROSITE" id="PS50088">
    <property type="entry name" value="ANK_REPEAT"/>
    <property type="match status" value="5"/>
</dbReference>
<dbReference type="Pfam" id="PF24883">
    <property type="entry name" value="NPHP3_N"/>
    <property type="match status" value="1"/>
</dbReference>
<keyword evidence="6" id="KW-1185">Reference proteome</keyword>
<dbReference type="PANTHER" id="PTHR46224:SF6">
    <property type="entry name" value="ANKYRIN REPEAT FAMILY PROTEIN"/>
    <property type="match status" value="1"/>
</dbReference>
<evidence type="ECO:0000259" key="4">
    <source>
        <dbReference type="Pfam" id="PF24883"/>
    </source>
</evidence>
<dbReference type="Proteomes" id="UP001175001">
    <property type="component" value="Unassembled WGS sequence"/>
</dbReference>
<evidence type="ECO:0000256" key="1">
    <source>
        <dbReference type="ARBA" id="ARBA00022737"/>
    </source>
</evidence>